<dbReference type="EMBL" id="BPLR01018573">
    <property type="protein sequence ID" value="GIZ00650.1"/>
    <property type="molecule type" value="Genomic_DNA"/>
</dbReference>
<feature type="compositionally biased region" description="Basic and acidic residues" evidence="7">
    <location>
        <begin position="216"/>
        <end position="235"/>
    </location>
</feature>
<evidence type="ECO:0000259" key="8">
    <source>
        <dbReference type="PROSITE" id="PS50013"/>
    </source>
</evidence>
<dbReference type="Gene3D" id="3.40.50.10810">
    <property type="entry name" value="Tandem AAA-ATPase domain"/>
    <property type="match status" value="1"/>
</dbReference>
<keyword evidence="2" id="KW-0547">Nucleotide-binding</keyword>
<dbReference type="SUPFAM" id="SSF54160">
    <property type="entry name" value="Chromo domain-like"/>
    <property type="match status" value="2"/>
</dbReference>
<keyword evidence="6" id="KW-0539">Nucleus</keyword>
<dbReference type="InterPro" id="IPR016197">
    <property type="entry name" value="Chromo-like_dom_sf"/>
</dbReference>
<name>A0AAV4Y2N4_CAEEX</name>
<evidence type="ECO:0000256" key="6">
    <source>
        <dbReference type="ARBA" id="ARBA00023242"/>
    </source>
</evidence>
<dbReference type="InterPro" id="IPR023779">
    <property type="entry name" value="Chromodomain_CS"/>
</dbReference>
<feature type="compositionally biased region" description="Basic residues" evidence="7">
    <location>
        <begin position="127"/>
        <end position="138"/>
    </location>
</feature>
<keyword evidence="5" id="KW-0804">Transcription</keyword>
<dbReference type="GO" id="GO:0003677">
    <property type="term" value="F:DNA binding"/>
    <property type="evidence" value="ECO:0007669"/>
    <property type="project" value="TreeGrafter"/>
</dbReference>
<evidence type="ECO:0000256" key="5">
    <source>
        <dbReference type="ARBA" id="ARBA00023163"/>
    </source>
</evidence>
<dbReference type="GO" id="GO:0016887">
    <property type="term" value="F:ATP hydrolysis activity"/>
    <property type="evidence" value="ECO:0007669"/>
    <property type="project" value="TreeGrafter"/>
</dbReference>
<dbReference type="CDD" id="cd18666">
    <property type="entry name" value="CD1_tandem_CHD1-2_like"/>
    <property type="match status" value="1"/>
</dbReference>
<dbReference type="GO" id="GO:0000785">
    <property type="term" value="C:chromatin"/>
    <property type="evidence" value="ECO:0007669"/>
    <property type="project" value="TreeGrafter"/>
</dbReference>
<evidence type="ECO:0000256" key="3">
    <source>
        <dbReference type="ARBA" id="ARBA00022840"/>
    </source>
</evidence>
<dbReference type="Proteomes" id="UP001054945">
    <property type="component" value="Unassembled WGS sequence"/>
</dbReference>
<feature type="compositionally biased region" description="Low complexity" evidence="7">
    <location>
        <begin position="28"/>
        <end position="47"/>
    </location>
</feature>
<feature type="compositionally biased region" description="Basic and acidic residues" evidence="7">
    <location>
        <begin position="48"/>
        <end position="65"/>
    </location>
</feature>
<dbReference type="GO" id="GO:0005524">
    <property type="term" value="F:ATP binding"/>
    <property type="evidence" value="ECO:0007669"/>
    <property type="project" value="UniProtKB-KW"/>
</dbReference>
<dbReference type="GO" id="GO:0140658">
    <property type="term" value="F:ATP-dependent chromatin remodeler activity"/>
    <property type="evidence" value="ECO:0007669"/>
    <property type="project" value="TreeGrafter"/>
</dbReference>
<dbReference type="GO" id="GO:0042393">
    <property type="term" value="F:histone binding"/>
    <property type="evidence" value="ECO:0007669"/>
    <property type="project" value="TreeGrafter"/>
</dbReference>
<dbReference type="SUPFAM" id="SSF52540">
    <property type="entry name" value="P-loop containing nucleoside triphosphate hydrolases"/>
    <property type="match status" value="1"/>
</dbReference>
<dbReference type="Pfam" id="PF00385">
    <property type="entry name" value="Chromo"/>
    <property type="match status" value="1"/>
</dbReference>
<dbReference type="PROSITE" id="PS50013">
    <property type="entry name" value="CHROMO_2"/>
    <property type="match status" value="1"/>
</dbReference>
<dbReference type="InterPro" id="IPR023780">
    <property type="entry name" value="Chromo_domain"/>
</dbReference>
<dbReference type="PROSITE" id="PS00598">
    <property type="entry name" value="CHROMO_1"/>
    <property type="match status" value="1"/>
</dbReference>
<dbReference type="Gene3D" id="2.40.50.40">
    <property type="match status" value="2"/>
</dbReference>
<feature type="compositionally biased region" description="Basic and acidic residues" evidence="7">
    <location>
        <begin position="139"/>
        <end position="150"/>
    </location>
</feature>
<dbReference type="InterPro" id="IPR027417">
    <property type="entry name" value="P-loop_NTPase"/>
</dbReference>
<accession>A0AAV4Y2N4</accession>
<keyword evidence="3" id="KW-0067">ATP-binding</keyword>
<dbReference type="GO" id="GO:0003682">
    <property type="term" value="F:chromatin binding"/>
    <property type="evidence" value="ECO:0007669"/>
    <property type="project" value="TreeGrafter"/>
</dbReference>
<protein>
    <submittedName>
        <fullName evidence="9">Chromodomain-helicase-DNA-binding protein 1</fullName>
    </submittedName>
</protein>
<evidence type="ECO:0000256" key="4">
    <source>
        <dbReference type="ARBA" id="ARBA00023015"/>
    </source>
</evidence>
<comment type="subcellular location">
    <subcellularLocation>
        <location evidence="1">Nucleus</location>
    </subcellularLocation>
</comment>
<keyword evidence="10" id="KW-1185">Reference proteome</keyword>
<dbReference type="PANTHER" id="PTHR45623">
    <property type="entry name" value="CHROMODOMAIN-HELICASE-DNA-BINDING PROTEIN 3-RELATED-RELATED"/>
    <property type="match status" value="1"/>
</dbReference>
<evidence type="ECO:0000313" key="9">
    <source>
        <dbReference type="EMBL" id="GIZ00650.1"/>
    </source>
</evidence>
<keyword evidence="4" id="KW-0805">Transcription regulation</keyword>
<dbReference type="InterPro" id="IPR038718">
    <property type="entry name" value="SNF2-like_sf"/>
</dbReference>
<evidence type="ECO:0000256" key="1">
    <source>
        <dbReference type="ARBA" id="ARBA00004123"/>
    </source>
</evidence>
<feature type="domain" description="Chromo" evidence="8">
    <location>
        <begin position="258"/>
        <end position="347"/>
    </location>
</feature>
<feature type="compositionally biased region" description="Basic and acidic residues" evidence="7">
    <location>
        <begin position="91"/>
        <end position="103"/>
    </location>
</feature>
<dbReference type="InterPro" id="IPR000330">
    <property type="entry name" value="SNF2_N"/>
</dbReference>
<dbReference type="SMART" id="SM00298">
    <property type="entry name" value="CHROMO"/>
    <property type="match status" value="1"/>
</dbReference>
<comment type="caution">
    <text evidence="9">The sequence shown here is derived from an EMBL/GenBank/DDBJ whole genome shotgun (WGS) entry which is preliminary data.</text>
</comment>
<organism evidence="9 10">
    <name type="scientific">Caerostris extrusa</name>
    <name type="common">Bark spider</name>
    <name type="synonym">Caerostris bankana</name>
    <dbReference type="NCBI Taxonomy" id="172846"/>
    <lineage>
        <taxon>Eukaryota</taxon>
        <taxon>Metazoa</taxon>
        <taxon>Ecdysozoa</taxon>
        <taxon>Arthropoda</taxon>
        <taxon>Chelicerata</taxon>
        <taxon>Arachnida</taxon>
        <taxon>Araneae</taxon>
        <taxon>Araneomorphae</taxon>
        <taxon>Entelegynae</taxon>
        <taxon>Araneoidea</taxon>
        <taxon>Araneidae</taxon>
        <taxon>Caerostris</taxon>
    </lineage>
</organism>
<reference evidence="9 10" key="1">
    <citation type="submission" date="2021-06" db="EMBL/GenBank/DDBJ databases">
        <title>Caerostris extrusa draft genome.</title>
        <authorList>
            <person name="Kono N."/>
            <person name="Arakawa K."/>
        </authorList>
    </citation>
    <scope>NUCLEOTIDE SEQUENCE [LARGE SCALE GENOMIC DNA]</scope>
</reference>
<dbReference type="InterPro" id="IPR000953">
    <property type="entry name" value="Chromo/chromo_shadow_dom"/>
</dbReference>
<feature type="compositionally biased region" description="Low complexity" evidence="7">
    <location>
        <begin position="69"/>
        <end position="84"/>
    </location>
</feature>
<dbReference type="PANTHER" id="PTHR45623:SF14">
    <property type="entry name" value="CHROMODOMAIN-HELICASE-DNA-BINDING PROTEIN 1"/>
    <property type="match status" value="1"/>
</dbReference>
<feature type="compositionally biased region" description="Acidic residues" evidence="7">
    <location>
        <begin position="108"/>
        <end position="120"/>
    </location>
</feature>
<feature type="compositionally biased region" description="Basic and acidic residues" evidence="7">
    <location>
        <begin position="188"/>
        <end position="197"/>
    </location>
</feature>
<feature type="compositionally biased region" description="Polar residues" evidence="7">
    <location>
        <begin position="1"/>
        <end position="19"/>
    </location>
</feature>
<dbReference type="GO" id="GO:0034728">
    <property type="term" value="P:nucleosome organization"/>
    <property type="evidence" value="ECO:0007669"/>
    <property type="project" value="TreeGrafter"/>
</dbReference>
<feature type="region of interest" description="Disordered" evidence="7">
    <location>
        <begin position="1"/>
        <end position="244"/>
    </location>
</feature>
<sequence>MDQESLTSEELSSMNNNKDSSGRNEMLSGNENSDSDSDSNSSSGSASESEKSGSDSGSEKSDSGKSRKGSNSESNSAKSGSESASDSESDGESKVSIKEEKVSNSDQDSAESECDVENTPESDSSKANKHRDIKRSPKVKKELDDLKQMWEENPEEFGIRRSGRSRKEPERYNIGEVMYFNYSDESDEGRRGNDVKPVKRNTRKQHSSDYSDSDSDEKQVPLRQTRKDVSYKEQSADETESDDLISMEENDIEQETAETIEKVLDHRTGKKGATGACTTVYSVDDYGDPNDLTATDTEEQFLIKWKGWSYLHNTWESETTLKEQKVLGMKKLENYKKKLEDIRDWSERHASAEDLEYYDCQQELTQDVHYQHLQLERIISHGPSKNGDGTETEYFCKWKIPNKACKALKIGPKFVPLKTQPKYVGGNDSLELRDYQLEGLNWLANSWCKENSVILADEMGLGKTIQTISFLNYLFNQHSVFGPFC</sequence>
<evidence type="ECO:0000256" key="7">
    <source>
        <dbReference type="SAM" id="MobiDB-lite"/>
    </source>
</evidence>
<evidence type="ECO:0000313" key="10">
    <source>
        <dbReference type="Proteomes" id="UP001054945"/>
    </source>
</evidence>
<dbReference type="AlphaFoldDB" id="A0AAV4Y2N4"/>
<proteinExistence type="predicted"/>
<dbReference type="GO" id="GO:0005634">
    <property type="term" value="C:nucleus"/>
    <property type="evidence" value="ECO:0007669"/>
    <property type="project" value="UniProtKB-SubCell"/>
</dbReference>
<dbReference type="Pfam" id="PF00176">
    <property type="entry name" value="SNF2-rel_dom"/>
    <property type="match status" value="1"/>
</dbReference>
<gene>
    <name evidence="9" type="primary">CHD1</name>
    <name evidence="9" type="ORF">CEXT_401931</name>
</gene>
<evidence type="ECO:0000256" key="2">
    <source>
        <dbReference type="ARBA" id="ARBA00022741"/>
    </source>
</evidence>